<dbReference type="PIRSF" id="PIRSF000770">
    <property type="entry name" value="RNA_pol_sigma-SigE/K"/>
    <property type="match status" value="1"/>
</dbReference>
<dbReference type="NCBIfam" id="TIGR02937">
    <property type="entry name" value="sigma70-ECF"/>
    <property type="match status" value="1"/>
</dbReference>
<comment type="function">
    <text evidence="6">Sigma factors are initiation factors that promote the attachment of RNA polymerase to specific initiation sites and are then released.</text>
</comment>
<evidence type="ECO:0000256" key="6">
    <source>
        <dbReference type="RuleBase" id="RU362124"/>
    </source>
</evidence>
<dbReference type="Gene3D" id="1.20.120.1810">
    <property type="match status" value="1"/>
</dbReference>
<keyword evidence="3 6" id="KW-0731">Sigma factor</keyword>
<dbReference type="PROSITE" id="PS00715">
    <property type="entry name" value="SIGMA70_1"/>
    <property type="match status" value="1"/>
</dbReference>
<dbReference type="InterPro" id="IPR014284">
    <property type="entry name" value="RNA_pol_sigma-70_dom"/>
</dbReference>
<evidence type="ECO:0000313" key="10">
    <source>
        <dbReference type="Proteomes" id="UP000310754"/>
    </source>
</evidence>
<sequence length="285" mass="32051">MDSVQADKKFIKTAMAAPYLERAEERDLAVRWKDCNDQNARNQIAMSHMRLVIAMASKFRGFGLPLSDLIQEGYIGLLEAAARFEPEREFRFSTYAGWWIRASMQDYILRNWSIVRGGTSSAQKSLFFNLRRLRAKLAQGDQRLTDQAIHAEIAAAVGVSISDVQSMDARLSGNDTSLNAPISTAGDDGAERLDMLVSDAPTPDEQVTDMIDTERRLDWLKGAMRNLNQRETRIIRARRLSDNGATLEELGSELGISKERVRQIETRAMEKLKVALVETNPQMVA</sequence>
<comment type="caution">
    <text evidence="9">The sequence shown here is derived from an EMBL/GenBank/DDBJ whole genome shotgun (WGS) entry which is preliminary data.</text>
</comment>
<comment type="similarity">
    <text evidence="1 6">Belongs to the sigma-70 factor family.</text>
</comment>
<evidence type="ECO:0000259" key="8">
    <source>
        <dbReference type="PROSITE" id="PS00716"/>
    </source>
</evidence>
<feature type="domain" description="RNA polymerase sigma-70" evidence="7">
    <location>
        <begin position="68"/>
        <end position="81"/>
    </location>
</feature>
<dbReference type="InterPro" id="IPR000943">
    <property type="entry name" value="RNA_pol_sigma70"/>
</dbReference>
<dbReference type="Gene3D" id="1.20.140.160">
    <property type="match status" value="1"/>
</dbReference>
<dbReference type="EMBL" id="SSOA01000004">
    <property type="protein sequence ID" value="THF50202.1"/>
    <property type="molecule type" value="Genomic_DNA"/>
</dbReference>
<dbReference type="AlphaFoldDB" id="A0A4V3W881"/>
<dbReference type="SUPFAM" id="SSF88659">
    <property type="entry name" value="Sigma3 and sigma4 domains of RNA polymerase sigma factors"/>
    <property type="match status" value="1"/>
</dbReference>
<dbReference type="InterPro" id="IPR013325">
    <property type="entry name" value="RNA_pol_sigma_r2"/>
</dbReference>
<dbReference type="GO" id="GO:0006352">
    <property type="term" value="P:DNA-templated transcription initiation"/>
    <property type="evidence" value="ECO:0007669"/>
    <property type="project" value="InterPro"/>
</dbReference>
<evidence type="ECO:0000313" key="9">
    <source>
        <dbReference type="EMBL" id="THF50202.1"/>
    </source>
</evidence>
<name>A0A4V3W881_9HYPH</name>
<evidence type="ECO:0000256" key="4">
    <source>
        <dbReference type="ARBA" id="ARBA00023125"/>
    </source>
</evidence>
<evidence type="ECO:0000256" key="1">
    <source>
        <dbReference type="ARBA" id="ARBA00007788"/>
    </source>
</evidence>
<keyword evidence="2 6" id="KW-0805">Transcription regulation</keyword>
<dbReference type="GO" id="GO:0003677">
    <property type="term" value="F:DNA binding"/>
    <property type="evidence" value="ECO:0007669"/>
    <property type="project" value="UniProtKB-KW"/>
</dbReference>
<dbReference type="InterPro" id="IPR050813">
    <property type="entry name" value="Sigma-70_Factor"/>
</dbReference>
<feature type="domain" description="RNA polymerase sigma-70" evidence="8">
    <location>
        <begin position="246"/>
        <end position="272"/>
    </location>
</feature>
<protein>
    <recommendedName>
        <fullName evidence="6">RNA polymerase sigma factor</fullName>
    </recommendedName>
</protein>
<dbReference type="InterPro" id="IPR013324">
    <property type="entry name" value="RNA_pol_sigma_r3/r4-like"/>
</dbReference>
<dbReference type="GO" id="GO:0016987">
    <property type="term" value="F:sigma factor activity"/>
    <property type="evidence" value="ECO:0007669"/>
    <property type="project" value="UniProtKB-KW"/>
</dbReference>
<dbReference type="InterPro" id="IPR007630">
    <property type="entry name" value="RNA_pol_sigma70_r4"/>
</dbReference>
<evidence type="ECO:0000259" key="7">
    <source>
        <dbReference type="PROSITE" id="PS00715"/>
    </source>
</evidence>
<dbReference type="Pfam" id="PF04545">
    <property type="entry name" value="Sigma70_r4"/>
    <property type="match status" value="1"/>
</dbReference>
<evidence type="ECO:0000256" key="3">
    <source>
        <dbReference type="ARBA" id="ARBA00023082"/>
    </source>
</evidence>
<dbReference type="PROSITE" id="PS00716">
    <property type="entry name" value="SIGMA70_2"/>
    <property type="match status" value="1"/>
</dbReference>
<dbReference type="PANTHER" id="PTHR30376">
    <property type="entry name" value="SIGMA FACTOR RPOH HEAT SHOCK RELATED"/>
    <property type="match status" value="1"/>
</dbReference>
<dbReference type="PANTHER" id="PTHR30376:SF3">
    <property type="entry name" value="RNA POLYMERASE SIGMA FACTOR RPOH"/>
    <property type="match status" value="1"/>
</dbReference>
<dbReference type="PRINTS" id="PR00046">
    <property type="entry name" value="SIGMA70FCT"/>
</dbReference>
<dbReference type="Pfam" id="PF04542">
    <property type="entry name" value="Sigma70_r2"/>
    <property type="match status" value="1"/>
</dbReference>
<keyword evidence="5 6" id="KW-0804">Transcription</keyword>
<keyword evidence="4 6" id="KW-0238">DNA-binding</keyword>
<gene>
    <name evidence="9" type="ORF">E6C51_10650</name>
</gene>
<evidence type="ECO:0000256" key="5">
    <source>
        <dbReference type="ARBA" id="ARBA00023163"/>
    </source>
</evidence>
<accession>A0A4V3W881</accession>
<dbReference type="NCBIfam" id="NF005143">
    <property type="entry name" value="PRK06596.1"/>
    <property type="match status" value="1"/>
</dbReference>
<proteinExistence type="inferred from homology"/>
<dbReference type="RefSeq" id="WP_146934254.1">
    <property type="nucleotide sequence ID" value="NZ_SSOA01000004.1"/>
</dbReference>
<dbReference type="CDD" id="cd06171">
    <property type="entry name" value="Sigma70_r4"/>
    <property type="match status" value="1"/>
</dbReference>
<organism evidence="9 10">
    <name type="scientific">Allorhizobium terrae</name>
    <dbReference type="NCBI Taxonomy" id="1848972"/>
    <lineage>
        <taxon>Bacteria</taxon>
        <taxon>Pseudomonadati</taxon>
        <taxon>Pseudomonadota</taxon>
        <taxon>Alphaproteobacteria</taxon>
        <taxon>Hyphomicrobiales</taxon>
        <taxon>Rhizobiaceae</taxon>
        <taxon>Rhizobium/Agrobacterium group</taxon>
        <taxon>Allorhizobium</taxon>
    </lineage>
</organism>
<keyword evidence="10" id="KW-1185">Reference proteome</keyword>
<dbReference type="NCBIfam" id="NF005693">
    <property type="entry name" value="PRK07500.1"/>
    <property type="match status" value="1"/>
</dbReference>
<reference evidence="9 10" key="1">
    <citation type="submission" date="2019-04" db="EMBL/GenBank/DDBJ databases">
        <title>Rhizobium terrae sp. nov., isolated from a paddy soil.</title>
        <authorList>
            <person name="Lin S.-Y."/>
            <person name="Hameed A."/>
            <person name="Huang H.-I."/>
            <person name="Young C.-C."/>
        </authorList>
    </citation>
    <scope>NUCLEOTIDE SEQUENCE [LARGE SCALE GENOMIC DNA]</scope>
    <source>
        <strain evidence="9 10">CC-HIH110</strain>
    </source>
</reference>
<dbReference type="Proteomes" id="UP000310754">
    <property type="component" value="Unassembled WGS sequence"/>
</dbReference>
<dbReference type="SUPFAM" id="SSF88946">
    <property type="entry name" value="Sigma2 domain of RNA polymerase sigma factors"/>
    <property type="match status" value="1"/>
</dbReference>
<evidence type="ECO:0000256" key="2">
    <source>
        <dbReference type="ARBA" id="ARBA00023015"/>
    </source>
</evidence>
<dbReference type="InterPro" id="IPR007627">
    <property type="entry name" value="RNA_pol_sigma70_r2"/>
</dbReference>